<comment type="catalytic activity">
    <reaction evidence="14">
        <text>D-maltose + ATP = alpha-maltose 1-phosphate + ADP + H(+)</text>
        <dbReference type="Rhea" id="RHEA:31915"/>
        <dbReference type="ChEBI" id="CHEBI:15378"/>
        <dbReference type="ChEBI" id="CHEBI:17306"/>
        <dbReference type="ChEBI" id="CHEBI:30616"/>
        <dbReference type="ChEBI" id="CHEBI:63576"/>
        <dbReference type="ChEBI" id="CHEBI:456216"/>
        <dbReference type="EC" id="2.7.1.175"/>
    </reaction>
</comment>
<organism evidence="16 17">
    <name type="scientific">Epidermidibacterium keratini</name>
    <dbReference type="NCBI Taxonomy" id="1891644"/>
    <lineage>
        <taxon>Bacteria</taxon>
        <taxon>Bacillati</taxon>
        <taxon>Actinomycetota</taxon>
        <taxon>Actinomycetes</taxon>
        <taxon>Sporichthyales</taxon>
        <taxon>Sporichthyaceae</taxon>
        <taxon>Epidermidibacterium</taxon>
    </lineage>
</organism>
<name>A0A7L4YRJ6_9ACTN</name>
<evidence type="ECO:0000256" key="4">
    <source>
        <dbReference type="ARBA" id="ARBA00011962"/>
    </source>
</evidence>
<evidence type="ECO:0000256" key="8">
    <source>
        <dbReference type="ARBA" id="ARBA00022741"/>
    </source>
</evidence>
<evidence type="ECO:0000256" key="9">
    <source>
        <dbReference type="ARBA" id="ARBA00022777"/>
    </source>
</evidence>
<comment type="similarity">
    <text evidence="2">Belongs to the aminoglycoside phosphotransferase family.</text>
</comment>
<evidence type="ECO:0000256" key="10">
    <source>
        <dbReference type="ARBA" id="ARBA00022840"/>
    </source>
</evidence>
<accession>A0A7L4YRJ6</accession>
<keyword evidence="7" id="KW-0808">Transferase</keyword>
<dbReference type="UniPathway" id="UPA00164"/>
<dbReference type="AlphaFoldDB" id="A0A7L4YRJ6"/>
<protein>
    <recommendedName>
        <fullName evidence="5">Maltokinase</fullName>
        <ecNumber evidence="4">2.7.1.175</ecNumber>
    </recommendedName>
    <alternativeName>
        <fullName evidence="13">Maltose-1-phosphate synthase</fullName>
    </alternativeName>
</protein>
<gene>
    <name evidence="16" type="ORF">EK0264_16655</name>
</gene>
<evidence type="ECO:0000256" key="7">
    <source>
        <dbReference type="ARBA" id="ARBA00022679"/>
    </source>
</evidence>
<evidence type="ECO:0000313" key="17">
    <source>
        <dbReference type="Proteomes" id="UP000463857"/>
    </source>
</evidence>
<keyword evidence="10" id="KW-0067">ATP-binding</keyword>
<feature type="domain" description="Maltokinase N-terminal cap" evidence="15">
    <location>
        <begin position="12"/>
        <end position="63"/>
    </location>
</feature>
<evidence type="ECO:0000256" key="12">
    <source>
        <dbReference type="ARBA" id="ARBA00023277"/>
    </source>
</evidence>
<dbReference type="GO" id="GO:0005978">
    <property type="term" value="P:glycogen biosynthetic process"/>
    <property type="evidence" value="ECO:0007669"/>
    <property type="project" value="UniProtKB-UniPathway"/>
</dbReference>
<dbReference type="GO" id="GO:0016301">
    <property type="term" value="F:kinase activity"/>
    <property type="evidence" value="ECO:0007669"/>
    <property type="project" value="UniProtKB-KW"/>
</dbReference>
<evidence type="ECO:0000256" key="1">
    <source>
        <dbReference type="ARBA" id="ARBA00004964"/>
    </source>
</evidence>
<evidence type="ECO:0000256" key="6">
    <source>
        <dbReference type="ARBA" id="ARBA00022600"/>
    </source>
</evidence>
<dbReference type="InterPro" id="IPR040999">
    <property type="entry name" value="Mak_N_cap"/>
</dbReference>
<comment type="subunit">
    <text evidence="3">Monomer.</text>
</comment>
<keyword evidence="17" id="KW-1185">Reference proteome</keyword>
<comment type="pathway">
    <text evidence="1">Glycan biosynthesis; glycogen biosynthesis.</text>
</comment>
<evidence type="ECO:0000256" key="2">
    <source>
        <dbReference type="ARBA" id="ARBA00006219"/>
    </source>
</evidence>
<reference evidence="16 17" key="1">
    <citation type="journal article" date="2018" name="Int. J. Syst. Evol. Microbiol.">
        <title>Epidermidibacterium keratini gen. nov., sp. nov., a member of the family Sporichthyaceae, isolated from keratin epidermis.</title>
        <authorList>
            <person name="Lee D.G."/>
            <person name="Trujillo M.E."/>
            <person name="Kang S."/>
            <person name="Nam J.J."/>
            <person name="Kim Y.J."/>
        </authorList>
    </citation>
    <scope>NUCLEOTIDE SEQUENCE [LARGE SCALE GENOMIC DNA]</scope>
    <source>
        <strain evidence="16 17">EPI-7</strain>
    </source>
</reference>
<evidence type="ECO:0000256" key="14">
    <source>
        <dbReference type="ARBA" id="ARBA00049067"/>
    </source>
</evidence>
<evidence type="ECO:0000256" key="11">
    <source>
        <dbReference type="ARBA" id="ARBA00023056"/>
    </source>
</evidence>
<dbReference type="InterPro" id="IPR011009">
    <property type="entry name" value="Kinase-like_dom_sf"/>
</dbReference>
<evidence type="ECO:0000256" key="5">
    <source>
        <dbReference type="ARBA" id="ARBA00013882"/>
    </source>
</evidence>
<evidence type="ECO:0000313" key="16">
    <source>
        <dbReference type="EMBL" id="QHC01750.1"/>
    </source>
</evidence>
<dbReference type="EMBL" id="CP047156">
    <property type="protein sequence ID" value="QHC01750.1"/>
    <property type="molecule type" value="Genomic_DNA"/>
</dbReference>
<keyword evidence="8" id="KW-0547">Nucleotide-binding</keyword>
<sequence length="408" mass="44254">MSSPDPRLPLGWITQQRWYAGRHRDATGTAVVASVPLESEQTIAADIVEIAYAAGDPEQYFVPDLTGADPETVVRALWQAVGSPPTGLESVVLEPLPDSPSTVQPLRGEQSNSSALVDHEWVLKIIRRLEPGANPEVEVGTALRARGSVRVAPLSAALRLHAPGDAGFDVLTVHRRVAGEDGFELAVADAQSEAAGGRGAHFPGAAYELGIALGALHDDLVAAFGTARTTADQTIARLRRRLDAVADVAELAPYHGQVTTRLESVAASGESLTLQRIHGDLHLGQARFGPDGWIFLDFEGEPLEPLDRRRAPDSPMRDLAGVLRSFDYAARWQAGDRAAGDAWRERNAELFVEGYELQRGERVDHDLLGLYELDKAVYEVGYEAAHRPERVSIPLHAIRRLVGDEPLR</sequence>
<dbReference type="OrthoDB" id="3787729at2"/>
<keyword evidence="6" id="KW-0321">Glycogen metabolism</keyword>
<dbReference type="KEGG" id="eke:EK0264_16655"/>
<dbReference type="SUPFAM" id="SSF56112">
    <property type="entry name" value="Protein kinase-like (PK-like)"/>
    <property type="match status" value="1"/>
</dbReference>
<proteinExistence type="inferred from homology"/>
<dbReference type="Gene3D" id="3.90.1200.10">
    <property type="match status" value="1"/>
</dbReference>
<evidence type="ECO:0000256" key="3">
    <source>
        <dbReference type="ARBA" id="ARBA00011245"/>
    </source>
</evidence>
<dbReference type="InParanoid" id="A0A7L4YRJ6"/>
<evidence type="ECO:0000256" key="13">
    <source>
        <dbReference type="ARBA" id="ARBA00031251"/>
    </source>
</evidence>
<dbReference type="RefSeq" id="WP_159546874.1">
    <property type="nucleotide sequence ID" value="NZ_CP047156.1"/>
</dbReference>
<keyword evidence="9" id="KW-0418">Kinase</keyword>
<dbReference type="FunCoup" id="A0A7L4YRJ6">
    <property type="interactions" value="15"/>
</dbReference>
<dbReference type="GO" id="GO:0005524">
    <property type="term" value="F:ATP binding"/>
    <property type="evidence" value="ECO:0007669"/>
    <property type="project" value="UniProtKB-KW"/>
</dbReference>
<keyword evidence="11" id="KW-0320">Glycogen biosynthesis</keyword>
<dbReference type="Pfam" id="PF18085">
    <property type="entry name" value="Mak_N_cap"/>
    <property type="match status" value="1"/>
</dbReference>
<keyword evidence="12" id="KW-0119">Carbohydrate metabolism</keyword>
<evidence type="ECO:0000259" key="15">
    <source>
        <dbReference type="Pfam" id="PF18085"/>
    </source>
</evidence>
<dbReference type="EC" id="2.7.1.175" evidence="4"/>
<dbReference type="Proteomes" id="UP000463857">
    <property type="component" value="Chromosome"/>
</dbReference>